<keyword evidence="7" id="KW-0472">Membrane</keyword>
<evidence type="ECO:0000256" key="5">
    <source>
        <dbReference type="ARBA" id="ARBA00023242"/>
    </source>
</evidence>
<evidence type="ECO:0000256" key="7">
    <source>
        <dbReference type="SAM" id="Phobius"/>
    </source>
</evidence>
<evidence type="ECO:0000256" key="6">
    <source>
        <dbReference type="PROSITE-ProRule" id="PRU00094"/>
    </source>
</evidence>
<dbReference type="AlphaFoldDB" id="A0A9P7EPL1"/>
<sequence length="1067" mass="118189">DPVLPADNLDTGDFEAYDGNYDGNLEGAGSLANSQRHSVELQPAIPPPQPIEFKTMYHPSAGREPLLQTFEEFGVNSHPEEELPVDEEPRHPFCSRGDFEFAEITLNAALNKSHIDVLLALIGRILRGESQVTFANDNELHKAWEHAAAQHNGRVFEHFYNKPWMGDRWWDVQASSTNQSRLPNDIKAAPFCFILYADKTRLSSHGTVKGYPVVVHCANLPVGIRNREGIGSGHVVGWLPIVSEDADEEGKPGFVNLKRVIWHEAFLKLLELVVQHSKSATIANVPVRTVEEAIAALNVYKVSKARGEELLKALGLRAVVNVFWLIAHSDPHQAISFDRLHALHLGMWRHLLEELKKILKVLGCDEESKVKKWVASFPRWHNLNHFSTIIHITFSDGNKMQDLSKQAFYSAVNVLNQRTSPEGYKLLHVISSYLQLDSYIGLDMHMSSTLAAIDAELLVFDSALKDYIKCALYSPIIGLKLDWDFPKVHLWKHATRDIRMKGAVCNYSTRPNEKLHGPLKEAYERQSNGKDVADQILCVDKRKFAVKMLRAHVDVLDERCTLAGEGNDDDEDPNPVAFEGHIKLGSMQQPVAIQDIETHSSQLDRAFQGFHKKFSDFINNSLPTYGYRLERWVTILTNFLIHEHRFLKVHYESTIDWKQTTNYLRCTPGFHGQPRYDCALIQLTQEVSVFVRLVLYSVVSFWMLVPSSLHWFSHSLLALVLLAGRTVIYNLLVSKPSQGQVRSSFQSSLSFVALFVSLIPIPAPQLLSSSHITYAPTSASCADVNAVATVNYQTAMSISNPGGPATTTQLQLEVDIGQLSLDGARTDLTPSASKGGRVSAAQHQAIAQAAQTPVDSDMVPGVPLAPPPALKRVTRNGGAKPRKVEAALVLLAPASDIPIPTGAAPAPNAASPENVEVQCYNCHTTATPLRRKDTEGKTICNVCSLYYKLHGSAHPISMKSDIIQKRSRHDARALSLPLSDVSIQLSSVPVTDQLKDFLHTTSQMHSYDSSHIPFIITTPLVLLHMSLAVLHTPTLLPRVGVHTAAYVGVLVGLMSFFAGLAVWGALS</sequence>
<dbReference type="InterPro" id="IPR013088">
    <property type="entry name" value="Znf_NHR/GATA"/>
</dbReference>
<dbReference type="InterPro" id="IPR000679">
    <property type="entry name" value="Znf_GATA"/>
</dbReference>
<dbReference type="GO" id="GO:0005634">
    <property type="term" value="C:nucleus"/>
    <property type="evidence" value="ECO:0007669"/>
    <property type="project" value="UniProtKB-SubCell"/>
</dbReference>
<dbReference type="GeneID" id="64705920"/>
<dbReference type="CDD" id="cd00202">
    <property type="entry name" value="ZnF_GATA"/>
    <property type="match status" value="1"/>
</dbReference>
<dbReference type="InterPro" id="IPR041078">
    <property type="entry name" value="Plavaka"/>
</dbReference>
<reference evidence="9" key="1">
    <citation type="journal article" date="2020" name="New Phytol.">
        <title>Comparative genomics reveals dynamic genome evolution in host specialist ectomycorrhizal fungi.</title>
        <authorList>
            <person name="Lofgren L.A."/>
            <person name="Nguyen N.H."/>
            <person name="Vilgalys R."/>
            <person name="Ruytinx J."/>
            <person name="Liao H.L."/>
            <person name="Branco S."/>
            <person name="Kuo A."/>
            <person name="LaButti K."/>
            <person name="Lipzen A."/>
            <person name="Andreopoulos W."/>
            <person name="Pangilinan J."/>
            <person name="Riley R."/>
            <person name="Hundley H."/>
            <person name="Na H."/>
            <person name="Barry K."/>
            <person name="Grigoriev I.V."/>
            <person name="Stajich J.E."/>
            <person name="Kennedy P.G."/>
        </authorList>
    </citation>
    <scope>NUCLEOTIDE SEQUENCE</scope>
    <source>
        <strain evidence="9">FC423</strain>
    </source>
</reference>
<dbReference type="GO" id="GO:0000981">
    <property type="term" value="F:DNA-binding transcription factor activity, RNA polymerase II-specific"/>
    <property type="evidence" value="ECO:0007669"/>
    <property type="project" value="TreeGrafter"/>
</dbReference>
<dbReference type="GO" id="GO:0045944">
    <property type="term" value="P:positive regulation of transcription by RNA polymerase II"/>
    <property type="evidence" value="ECO:0007669"/>
    <property type="project" value="TreeGrafter"/>
</dbReference>
<evidence type="ECO:0000313" key="9">
    <source>
        <dbReference type="EMBL" id="KAG2079379.1"/>
    </source>
</evidence>
<dbReference type="GO" id="GO:0000122">
    <property type="term" value="P:negative regulation of transcription by RNA polymerase II"/>
    <property type="evidence" value="ECO:0007669"/>
    <property type="project" value="TreeGrafter"/>
</dbReference>
<keyword evidence="3 6" id="KW-0863">Zinc-finger</keyword>
<evidence type="ECO:0000259" key="8">
    <source>
        <dbReference type="PROSITE" id="PS50114"/>
    </source>
</evidence>
<dbReference type="SUPFAM" id="SSF57716">
    <property type="entry name" value="Glucocorticoid receptor-like (DNA-binding domain)"/>
    <property type="match status" value="1"/>
</dbReference>
<dbReference type="PANTHER" id="PTHR10071:SF281">
    <property type="entry name" value="BOX A-BINDING FACTOR-RELATED"/>
    <property type="match status" value="1"/>
</dbReference>
<dbReference type="Pfam" id="PF18759">
    <property type="entry name" value="Plavaka"/>
    <property type="match status" value="1"/>
</dbReference>
<dbReference type="SMART" id="SM00401">
    <property type="entry name" value="ZnF_GATA"/>
    <property type="match status" value="1"/>
</dbReference>
<evidence type="ECO:0000256" key="3">
    <source>
        <dbReference type="ARBA" id="ARBA00022771"/>
    </source>
</evidence>
<dbReference type="PANTHER" id="PTHR10071">
    <property type="entry name" value="TRANSCRIPTION FACTOR GATA FAMILY MEMBER"/>
    <property type="match status" value="1"/>
</dbReference>
<dbReference type="Proteomes" id="UP000823399">
    <property type="component" value="Unassembled WGS sequence"/>
</dbReference>
<dbReference type="EMBL" id="JABBWM010000794">
    <property type="protein sequence ID" value="KAG2079379.1"/>
    <property type="molecule type" value="Genomic_DNA"/>
</dbReference>
<protein>
    <recommendedName>
        <fullName evidence="8">GATA-type domain-containing protein</fullName>
    </recommendedName>
</protein>
<name>A0A9P7EPL1_9AGAM</name>
<feature type="domain" description="GATA-type" evidence="8">
    <location>
        <begin position="913"/>
        <end position="966"/>
    </location>
</feature>
<keyword evidence="5" id="KW-0539">Nucleus</keyword>
<dbReference type="Pfam" id="PF00320">
    <property type="entry name" value="GATA"/>
    <property type="match status" value="1"/>
</dbReference>
<dbReference type="OrthoDB" id="3239511at2759"/>
<dbReference type="Gene3D" id="3.30.50.10">
    <property type="entry name" value="Erythroid Transcription Factor GATA-1, subunit A"/>
    <property type="match status" value="1"/>
</dbReference>
<dbReference type="GO" id="GO:0008270">
    <property type="term" value="F:zinc ion binding"/>
    <property type="evidence" value="ECO:0007669"/>
    <property type="project" value="UniProtKB-KW"/>
</dbReference>
<evidence type="ECO:0000256" key="4">
    <source>
        <dbReference type="ARBA" id="ARBA00022833"/>
    </source>
</evidence>
<organism evidence="9 10">
    <name type="scientific">Suillus discolor</name>
    <dbReference type="NCBI Taxonomy" id="1912936"/>
    <lineage>
        <taxon>Eukaryota</taxon>
        <taxon>Fungi</taxon>
        <taxon>Dikarya</taxon>
        <taxon>Basidiomycota</taxon>
        <taxon>Agaricomycotina</taxon>
        <taxon>Agaricomycetes</taxon>
        <taxon>Agaricomycetidae</taxon>
        <taxon>Boletales</taxon>
        <taxon>Suillineae</taxon>
        <taxon>Suillaceae</taxon>
        <taxon>Suillus</taxon>
    </lineage>
</organism>
<dbReference type="InterPro" id="IPR039355">
    <property type="entry name" value="Transcription_factor_GATA"/>
</dbReference>
<feature type="transmembrane region" description="Helical" evidence="7">
    <location>
        <begin position="1044"/>
        <end position="1066"/>
    </location>
</feature>
<comment type="caution">
    <text evidence="9">The sequence shown here is derived from an EMBL/GenBank/DDBJ whole genome shotgun (WGS) entry which is preliminary data.</text>
</comment>
<feature type="transmembrane region" description="Helical" evidence="7">
    <location>
        <begin position="711"/>
        <end position="732"/>
    </location>
</feature>
<keyword evidence="4" id="KW-0862">Zinc</keyword>
<dbReference type="PRINTS" id="PR00619">
    <property type="entry name" value="GATAZNFINGER"/>
</dbReference>
<evidence type="ECO:0000256" key="2">
    <source>
        <dbReference type="ARBA" id="ARBA00022723"/>
    </source>
</evidence>
<feature type="non-terminal residue" evidence="9">
    <location>
        <position position="1067"/>
    </location>
</feature>
<evidence type="ECO:0000256" key="1">
    <source>
        <dbReference type="ARBA" id="ARBA00004123"/>
    </source>
</evidence>
<accession>A0A9P7EPL1</accession>
<keyword evidence="10" id="KW-1185">Reference proteome</keyword>
<dbReference type="RefSeq" id="XP_041283955.1">
    <property type="nucleotide sequence ID" value="XM_041443661.1"/>
</dbReference>
<comment type="subcellular location">
    <subcellularLocation>
        <location evidence="1">Nucleus</location>
    </subcellularLocation>
</comment>
<evidence type="ECO:0000313" key="10">
    <source>
        <dbReference type="Proteomes" id="UP000823399"/>
    </source>
</evidence>
<gene>
    <name evidence="9" type="ORF">F5147DRAFT_819992</name>
</gene>
<keyword evidence="7" id="KW-1133">Transmembrane helix</keyword>
<proteinExistence type="predicted"/>
<keyword evidence="2" id="KW-0479">Metal-binding</keyword>
<dbReference type="PROSITE" id="PS50114">
    <property type="entry name" value="GATA_ZN_FINGER_2"/>
    <property type="match status" value="1"/>
</dbReference>
<feature type="transmembrane region" description="Helical" evidence="7">
    <location>
        <begin position="1012"/>
        <end position="1032"/>
    </location>
</feature>
<keyword evidence="7" id="KW-0812">Transmembrane</keyword>
<dbReference type="GO" id="GO:0000978">
    <property type="term" value="F:RNA polymerase II cis-regulatory region sequence-specific DNA binding"/>
    <property type="evidence" value="ECO:0007669"/>
    <property type="project" value="TreeGrafter"/>
</dbReference>